<keyword evidence="7" id="KW-1185">Reference proteome</keyword>
<dbReference type="GO" id="GO:0006310">
    <property type="term" value="P:DNA recombination"/>
    <property type="evidence" value="ECO:0007669"/>
    <property type="project" value="InterPro"/>
</dbReference>
<dbReference type="SUPFAM" id="SSF56091">
    <property type="entry name" value="DNA ligase/mRNA capping enzyme, catalytic domain"/>
    <property type="match status" value="1"/>
</dbReference>
<dbReference type="GO" id="GO:0006281">
    <property type="term" value="P:DNA repair"/>
    <property type="evidence" value="ECO:0007669"/>
    <property type="project" value="InterPro"/>
</dbReference>
<dbReference type="Gene3D" id="2.40.50.140">
    <property type="entry name" value="Nucleic acid-binding proteins"/>
    <property type="match status" value="1"/>
</dbReference>
<dbReference type="GO" id="GO:0005524">
    <property type="term" value="F:ATP binding"/>
    <property type="evidence" value="ECO:0007669"/>
    <property type="project" value="UniProtKB-KW"/>
</dbReference>
<evidence type="ECO:0000256" key="3">
    <source>
        <dbReference type="ARBA" id="ARBA00022741"/>
    </source>
</evidence>
<accession>A0A6A5QW03</accession>
<evidence type="ECO:0000256" key="2">
    <source>
        <dbReference type="ARBA" id="ARBA00022598"/>
    </source>
</evidence>
<dbReference type="InterPro" id="IPR012308">
    <property type="entry name" value="DNA_ligase_ATP-dep_N"/>
</dbReference>
<keyword evidence="3" id="KW-0547">Nucleotide-binding</keyword>
<dbReference type="GO" id="GO:0005739">
    <property type="term" value="C:mitochondrion"/>
    <property type="evidence" value="ECO:0007669"/>
    <property type="project" value="TreeGrafter"/>
</dbReference>
<comment type="similarity">
    <text evidence="1">Belongs to the ATP-dependent DNA ligase family.</text>
</comment>
<dbReference type="EMBL" id="ML979133">
    <property type="protein sequence ID" value="KAF1918764.1"/>
    <property type="molecule type" value="Genomic_DNA"/>
</dbReference>
<dbReference type="GO" id="GO:0003910">
    <property type="term" value="F:DNA ligase (ATP) activity"/>
    <property type="evidence" value="ECO:0007669"/>
    <property type="project" value="InterPro"/>
</dbReference>
<dbReference type="Gene3D" id="1.10.3260.10">
    <property type="entry name" value="DNA ligase, ATP-dependent, N-terminal domain"/>
    <property type="match status" value="1"/>
</dbReference>
<dbReference type="GO" id="GO:0005634">
    <property type="term" value="C:nucleus"/>
    <property type="evidence" value="ECO:0007669"/>
    <property type="project" value="TreeGrafter"/>
</dbReference>
<dbReference type="AlphaFoldDB" id="A0A6A5QW03"/>
<evidence type="ECO:0000313" key="6">
    <source>
        <dbReference type="EMBL" id="KAF1918764.1"/>
    </source>
</evidence>
<protein>
    <recommendedName>
        <fullName evidence="5">ATP-dependent DNA ligase family profile domain-containing protein</fullName>
    </recommendedName>
</protein>
<dbReference type="InterPro" id="IPR012310">
    <property type="entry name" value="DNA_ligase_ATP-dep_cent"/>
</dbReference>
<name>A0A6A5QW03_AMPQU</name>
<dbReference type="GO" id="GO:1903461">
    <property type="term" value="P:Okazaki fragment processing involved in mitotic DNA replication"/>
    <property type="evidence" value="ECO:0007669"/>
    <property type="project" value="TreeGrafter"/>
</dbReference>
<dbReference type="InterPro" id="IPR012340">
    <property type="entry name" value="NA-bd_OB-fold"/>
</dbReference>
<feature type="domain" description="ATP-dependent DNA ligase family profile" evidence="5">
    <location>
        <begin position="394"/>
        <end position="539"/>
    </location>
</feature>
<dbReference type="PANTHER" id="PTHR45674">
    <property type="entry name" value="DNA LIGASE 1/3 FAMILY MEMBER"/>
    <property type="match status" value="1"/>
</dbReference>
<dbReference type="PANTHER" id="PTHR45674:SF12">
    <property type="entry name" value="ATP DEPENDENT DNA LIGASE DOMAIN-CONTAINING PROTEIN"/>
    <property type="match status" value="1"/>
</dbReference>
<gene>
    <name evidence="6" type="ORF">BDU57DRAFT_511508</name>
</gene>
<proteinExistence type="inferred from homology"/>
<evidence type="ECO:0000256" key="1">
    <source>
        <dbReference type="ARBA" id="ARBA00007572"/>
    </source>
</evidence>
<dbReference type="OrthoDB" id="2160351at2759"/>
<sequence length="872" mass="98985">MTITFGAICSLLQSVENIVVRQPRLPPKQEKENIHEITKNWFANQRHHLDDPQTSGAAVLSALFPHRRKDRVYGLQAPLLAKKLTTLLGFGHGQKALFDGWTTGKAGDLGVYTERAMSQWDGTFKTKPVFPIEQIDRLLVQLAARYRFSDEAIRRQRDWHVRTDTVLKEILIRLESWEAKWLVRLILRDHCTIELDERKVLEQYHFLLPDLLMFQNDFEAVFGMLRGELSMYSAAPPKSEEKQLRIEAAQKLRAVIGTKVGRPTFHKAWSFKHCFQLTGKRAWAAEVKYDGEYCEIHIDLGNVGNEIKIFSKNGKDATADREPLHSTIRAALRMSRPDCLIKSNCIVLGEMVLYSDKEKRIFPFSKIRKHISRSGSFIGTWQDSLPHEWEHLMIVFFDVLVVDDQPILRQCLQDRRRVLRDLVNVTPGRSMRSEWTLLDFKTGDGIMDLKQAFARNLANHQEGLVLKPLHAPYFPLLTEQGHRQAGFFIKLKKDYLGDMGGERDLGDFAIIGASFDSQIAPKSDLKPLHWTHFHLGCCTNKAAVQRSRAKPIFKMVAILSLDKCIPKSDVKYLNVQGYVRQAVLYKGGLTDTFDVEGSRGFARRMTVAFKKPFVAEILGGGFEKAQNETFEMLRHPRVKKLHNDRTWEDCVTLEDLERMADEKWDVPDADKLDGHAKDVALLAYSYRREMCNSQATVTTDDTTQRSTPRTTQDTTLAITPLTPHVSIFEPSDATIQETQQHTCTTVSSTQSSIDNSTQGKGIHASRSLRVLIHEDTSERLAHLTALSTTNKAIAALPTPTSTAEAPPKKRSFTQLISPPHVKRRRISTPLQTSGGNKSLGTFQFDSQEGVVHMYVNKGVEVKVHTASELKQQ</sequence>
<evidence type="ECO:0000256" key="4">
    <source>
        <dbReference type="ARBA" id="ARBA00022840"/>
    </source>
</evidence>
<dbReference type="InterPro" id="IPR036599">
    <property type="entry name" value="DNA_ligase_N_sf"/>
</dbReference>
<dbReference type="Gene3D" id="3.30.470.30">
    <property type="entry name" value="DNA ligase/mRNA capping enzyme"/>
    <property type="match status" value="1"/>
</dbReference>
<keyword evidence="2" id="KW-0436">Ligase</keyword>
<dbReference type="Pfam" id="PF01068">
    <property type="entry name" value="DNA_ligase_A_M"/>
    <property type="match status" value="1"/>
</dbReference>
<reference evidence="6" key="1">
    <citation type="journal article" date="2020" name="Stud. Mycol.">
        <title>101 Dothideomycetes genomes: a test case for predicting lifestyles and emergence of pathogens.</title>
        <authorList>
            <person name="Haridas S."/>
            <person name="Albert R."/>
            <person name="Binder M."/>
            <person name="Bloem J."/>
            <person name="Labutti K."/>
            <person name="Salamov A."/>
            <person name="Andreopoulos B."/>
            <person name="Baker S."/>
            <person name="Barry K."/>
            <person name="Bills G."/>
            <person name="Bluhm B."/>
            <person name="Cannon C."/>
            <person name="Castanera R."/>
            <person name="Culley D."/>
            <person name="Daum C."/>
            <person name="Ezra D."/>
            <person name="Gonzalez J."/>
            <person name="Henrissat B."/>
            <person name="Kuo A."/>
            <person name="Liang C."/>
            <person name="Lipzen A."/>
            <person name="Lutzoni F."/>
            <person name="Magnuson J."/>
            <person name="Mondo S."/>
            <person name="Nolan M."/>
            <person name="Ohm R."/>
            <person name="Pangilinan J."/>
            <person name="Park H.-J."/>
            <person name="Ramirez L."/>
            <person name="Alfaro M."/>
            <person name="Sun H."/>
            <person name="Tritt A."/>
            <person name="Yoshinaga Y."/>
            <person name="Zwiers L.-H."/>
            <person name="Turgeon B."/>
            <person name="Goodwin S."/>
            <person name="Spatafora J."/>
            <person name="Crous P."/>
            <person name="Grigoriev I."/>
        </authorList>
    </citation>
    <scope>NUCLEOTIDE SEQUENCE</scope>
    <source>
        <strain evidence="6">HMLAC05119</strain>
    </source>
</reference>
<dbReference type="InterPro" id="IPR050191">
    <property type="entry name" value="ATP-dep_DNA_ligase"/>
</dbReference>
<dbReference type="Pfam" id="PF04675">
    <property type="entry name" value="DNA_ligase_A_N"/>
    <property type="match status" value="1"/>
</dbReference>
<evidence type="ECO:0000259" key="5">
    <source>
        <dbReference type="PROSITE" id="PS50160"/>
    </source>
</evidence>
<dbReference type="GO" id="GO:0003677">
    <property type="term" value="F:DNA binding"/>
    <property type="evidence" value="ECO:0007669"/>
    <property type="project" value="InterPro"/>
</dbReference>
<dbReference type="PROSITE" id="PS50160">
    <property type="entry name" value="DNA_LIGASE_A3"/>
    <property type="match status" value="1"/>
</dbReference>
<evidence type="ECO:0000313" key="7">
    <source>
        <dbReference type="Proteomes" id="UP000800096"/>
    </source>
</evidence>
<organism evidence="6 7">
    <name type="scientific">Ampelomyces quisqualis</name>
    <name type="common">Powdery mildew agent</name>
    <dbReference type="NCBI Taxonomy" id="50730"/>
    <lineage>
        <taxon>Eukaryota</taxon>
        <taxon>Fungi</taxon>
        <taxon>Dikarya</taxon>
        <taxon>Ascomycota</taxon>
        <taxon>Pezizomycotina</taxon>
        <taxon>Dothideomycetes</taxon>
        <taxon>Pleosporomycetidae</taxon>
        <taxon>Pleosporales</taxon>
        <taxon>Pleosporineae</taxon>
        <taxon>Phaeosphaeriaceae</taxon>
        <taxon>Ampelomyces</taxon>
    </lineage>
</organism>
<dbReference type="CDD" id="cd08039">
    <property type="entry name" value="Adenylation_DNA_ligase_Fungal"/>
    <property type="match status" value="1"/>
</dbReference>
<keyword evidence="4" id="KW-0067">ATP-binding</keyword>
<dbReference type="Proteomes" id="UP000800096">
    <property type="component" value="Unassembled WGS sequence"/>
</dbReference>